<protein>
    <recommendedName>
        <fullName evidence="5">DUF4440 domain-containing protein</fullName>
    </recommendedName>
</protein>
<feature type="region of interest" description="Disordered" evidence="1">
    <location>
        <begin position="270"/>
        <end position="319"/>
    </location>
</feature>
<feature type="compositionally biased region" description="Basic residues" evidence="1">
    <location>
        <begin position="304"/>
        <end position="319"/>
    </location>
</feature>
<dbReference type="Proteomes" id="UP001064879">
    <property type="component" value="Chromosome"/>
</dbReference>
<feature type="compositionally biased region" description="Low complexity" evidence="1">
    <location>
        <begin position="270"/>
        <end position="280"/>
    </location>
</feature>
<feature type="compositionally biased region" description="Basic and acidic residues" evidence="1">
    <location>
        <begin position="398"/>
        <end position="410"/>
    </location>
</feature>
<keyword evidence="2" id="KW-1133">Transmembrane helix</keyword>
<dbReference type="EMBL" id="CP093443">
    <property type="protein sequence ID" value="UVI37789.1"/>
    <property type="molecule type" value="Genomic_DNA"/>
</dbReference>
<evidence type="ECO:0000313" key="3">
    <source>
        <dbReference type="EMBL" id="UVI37789.1"/>
    </source>
</evidence>
<gene>
    <name evidence="3" type="ORF">L1F31_09150</name>
</gene>
<evidence type="ECO:0000313" key="4">
    <source>
        <dbReference type="Proteomes" id="UP001064879"/>
    </source>
</evidence>
<keyword evidence="2" id="KW-0812">Transmembrane</keyword>
<organism evidence="3 4">
    <name type="scientific">Brevibacterium spongiae</name>
    <dbReference type="NCBI Taxonomy" id="2909672"/>
    <lineage>
        <taxon>Bacteria</taxon>
        <taxon>Bacillati</taxon>
        <taxon>Actinomycetota</taxon>
        <taxon>Actinomycetes</taxon>
        <taxon>Micrococcales</taxon>
        <taxon>Brevibacteriaceae</taxon>
        <taxon>Brevibacterium</taxon>
    </lineage>
</organism>
<proteinExistence type="predicted"/>
<evidence type="ECO:0000256" key="1">
    <source>
        <dbReference type="SAM" id="MobiDB-lite"/>
    </source>
</evidence>
<evidence type="ECO:0000256" key="2">
    <source>
        <dbReference type="SAM" id="Phobius"/>
    </source>
</evidence>
<feature type="compositionally biased region" description="Polar residues" evidence="1">
    <location>
        <begin position="372"/>
        <end position="392"/>
    </location>
</feature>
<keyword evidence="2" id="KW-0472">Membrane</keyword>
<reference evidence="3" key="1">
    <citation type="submission" date="2022-03" db="EMBL/GenBank/DDBJ databases">
        <title>Brevibacterium spongiae sp. nov., isolated from marine sponge.</title>
        <authorList>
            <person name="Li Z."/>
            <person name="Zhang M."/>
        </authorList>
    </citation>
    <scope>NUCLEOTIDE SEQUENCE</scope>
    <source>
        <strain evidence="3">WHS-Z9</strain>
    </source>
</reference>
<name>A0ABY5SYL5_9MICO</name>
<dbReference type="RefSeq" id="WP_265420323.1">
    <property type="nucleotide sequence ID" value="NZ_CP093443.1"/>
</dbReference>
<feature type="region of interest" description="Disordered" evidence="1">
    <location>
        <begin position="372"/>
        <end position="421"/>
    </location>
</feature>
<evidence type="ECO:0008006" key="5">
    <source>
        <dbReference type="Google" id="ProtNLM"/>
    </source>
</evidence>
<feature type="transmembrane region" description="Helical" evidence="2">
    <location>
        <begin position="347"/>
        <end position="367"/>
    </location>
</feature>
<sequence>MTWEFQAMISDDVCTVIGPAGESAWGIDNGDVDAGSPESLGTAEVDLPTGRRTLLLVRALPGGLVLDVVRAYQGLTEPELCTLFLGVVSELGDCSRPEERLSLRAFGLDSVGRPTLIPGITTALVTSPRRAVGEMLYHAAVGRPWAECLLPVNLALSDSSQTLRAVVADLLADSSADSGLSAALTEVAEAMRALAVPVPLPLVPADRDLAPETALTARLRAASDHPLGRVREQRTEALVGTADGVPAGYRPEASLPAEVRLAAVGRTTLGAGHGTAATGAEPDSEPAGPTPPHQGSPATALRAASRRSQRRRSGSRPRRAMPAIRRWVLGLFEARPHRLKPSFRSRWFVAAALCLTVVGGFVVWRSWTAADSAQPTEVVGSQNEQSPHTTQDPEAEPGPEREPGPEKEASPDEEANDAAQVSAEDVADVLTRLCADRAQALSDGDAAALSELTVPGSAAAAADELIDHAVYAGSEYSIEVDAVNVVEVGENRIVASATMHSSAGTGASAEDFGAQSVEFVLKRLGEAWRVEQVTERASSS</sequence>
<accession>A0ABY5SYL5</accession>
<keyword evidence="4" id="KW-1185">Reference proteome</keyword>